<organism evidence="1 2">
    <name type="scientific">Trichoderma arundinaceum</name>
    <dbReference type="NCBI Taxonomy" id="490622"/>
    <lineage>
        <taxon>Eukaryota</taxon>
        <taxon>Fungi</taxon>
        <taxon>Dikarya</taxon>
        <taxon>Ascomycota</taxon>
        <taxon>Pezizomycotina</taxon>
        <taxon>Sordariomycetes</taxon>
        <taxon>Hypocreomycetidae</taxon>
        <taxon>Hypocreales</taxon>
        <taxon>Hypocreaceae</taxon>
        <taxon>Trichoderma</taxon>
    </lineage>
</organism>
<proteinExistence type="predicted"/>
<dbReference type="EMBL" id="PXOA01000469">
    <property type="protein sequence ID" value="RFU75095.1"/>
    <property type="molecule type" value="Genomic_DNA"/>
</dbReference>
<protein>
    <submittedName>
        <fullName evidence="1">Kinase domain-containing</fullName>
    </submittedName>
</protein>
<gene>
    <name evidence="1" type="ORF">TARUN_7150</name>
</gene>
<dbReference type="Gene3D" id="1.10.510.10">
    <property type="entry name" value="Transferase(Phosphotransferase) domain 1"/>
    <property type="match status" value="1"/>
</dbReference>
<dbReference type="Proteomes" id="UP000266272">
    <property type="component" value="Unassembled WGS sequence"/>
</dbReference>
<dbReference type="GO" id="GO:0016301">
    <property type="term" value="F:kinase activity"/>
    <property type="evidence" value="ECO:0007669"/>
    <property type="project" value="UniProtKB-KW"/>
</dbReference>
<dbReference type="OrthoDB" id="5152837at2759"/>
<dbReference type="SUPFAM" id="SSF56112">
    <property type="entry name" value="Protein kinase-like (PK-like)"/>
    <property type="match status" value="1"/>
</dbReference>
<name>A0A395NG88_TRIAR</name>
<evidence type="ECO:0000313" key="1">
    <source>
        <dbReference type="EMBL" id="RFU75095.1"/>
    </source>
</evidence>
<accession>A0A395NG88</accession>
<comment type="caution">
    <text evidence="1">The sequence shown here is derived from an EMBL/GenBank/DDBJ whole genome shotgun (WGS) entry which is preliminary data.</text>
</comment>
<evidence type="ECO:0000313" key="2">
    <source>
        <dbReference type="Proteomes" id="UP000266272"/>
    </source>
</evidence>
<dbReference type="AlphaFoldDB" id="A0A395NG88"/>
<dbReference type="InterPro" id="IPR011009">
    <property type="entry name" value="Kinase-like_dom_sf"/>
</dbReference>
<keyword evidence="1" id="KW-0418">Kinase</keyword>
<reference evidence="1 2" key="1">
    <citation type="journal article" date="2018" name="PLoS Pathog.">
        <title>Evolution of structural diversity of trichothecenes, a family of toxins produced by plant pathogenic and entomopathogenic fungi.</title>
        <authorList>
            <person name="Proctor R.H."/>
            <person name="McCormick S.P."/>
            <person name="Kim H.S."/>
            <person name="Cardoza R.E."/>
            <person name="Stanley A.M."/>
            <person name="Lindo L."/>
            <person name="Kelly A."/>
            <person name="Brown D.W."/>
            <person name="Lee T."/>
            <person name="Vaughan M.M."/>
            <person name="Alexander N.J."/>
            <person name="Busman M."/>
            <person name="Gutierrez S."/>
        </authorList>
    </citation>
    <scope>NUCLEOTIDE SEQUENCE [LARGE SCALE GENOMIC DNA]</scope>
    <source>
        <strain evidence="1 2">IBT 40837</strain>
    </source>
</reference>
<keyword evidence="1" id="KW-0808">Transferase</keyword>
<sequence length="197" mass="22044">MEDSRVLMPPNVLPSDAFEFAGQKKANNRNHNNYYDGIGGIRSPIRPTGGEDRAVTAIAAMPAYLDVHPMSDYEPVGRTGAAWVGSHRQYSKRQLVIVQQVRQATTADFKRFARLAHLHIARPMALYSTGADMHVAYEYIELELCDLLPLFEVEVAAIMSQILDAIHYLVQNEVGFRISTIRVSSKGHVKMGRYLGK</sequence>
<dbReference type="STRING" id="490622.A0A395NG88"/>
<keyword evidence="2" id="KW-1185">Reference proteome</keyword>